<dbReference type="Proteomes" id="UP000887566">
    <property type="component" value="Unplaced"/>
</dbReference>
<dbReference type="WBParaSite" id="PSAMB.scaffold930size38459.g9723.t1">
    <property type="protein sequence ID" value="PSAMB.scaffold930size38459.g9723.t1"/>
    <property type="gene ID" value="PSAMB.scaffold930size38459.g9723"/>
</dbReference>
<keyword evidence="2" id="KW-1185">Reference proteome</keyword>
<protein>
    <submittedName>
        <fullName evidence="3">Uncharacterized protein</fullName>
    </submittedName>
</protein>
<organism evidence="2 3">
    <name type="scientific">Plectus sambesii</name>
    <dbReference type="NCBI Taxonomy" id="2011161"/>
    <lineage>
        <taxon>Eukaryota</taxon>
        <taxon>Metazoa</taxon>
        <taxon>Ecdysozoa</taxon>
        <taxon>Nematoda</taxon>
        <taxon>Chromadorea</taxon>
        <taxon>Plectida</taxon>
        <taxon>Plectina</taxon>
        <taxon>Plectoidea</taxon>
        <taxon>Plectidae</taxon>
        <taxon>Plectus</taxon>
    </lineage>
</organism>
<feature type="region of interest" description="Disordered" evidence="1">
    <location>
        <begin position="1"/>
        <end position="39"/>
    </location>
</feature>
<name>A0A914XQH5_9BILA</name>
<evidence type="ECO:0000313" key="2">
    <source>
        <dbReference type="Proteomes" id="UP000887566"/>
    </source>
</evidence>
<evidence type="ECO:0000313" key="3">
    <source>
        <dbReference type="WBParaSite" id="PSAMB.scaffold930size38459.g9723.t1"/>
    </source>
</evidence>
<dbReference type="AlphaFoldDB" id="A0A914XQH5"/>
<proteinExistence type="predicted"/>
<feature type="region of interest" description="Disordered" evidence="1">
    <location>
        <begin position="109"/>
        <end position="129"/>
    </location>
</feature>
<sequence length="129" mass="13673">MFATNFYRSLHRRSNSPPTSENSRASDKRTLNDTRTPLFSPRQRAAVVFAWATARRSVSSGEKHGGGAAVSSSIETRAAVAAVAATVEVYGEERKSELPGHAQMLCCGATARSGPSTTPPSANDPDHGQ</sequence>
<accession>A0A914XQH5</accession>
<reference evidence="3" key="1">
    <citation type="submission" date="2022-11" db="UniProtKB">
        <authorList>
            <consortium name="WormBaseParasite"/>
        </authorList>
    </citation>
    <scope>IDENTIFICATION</scope>
</reference>
<evidence type="ECO:0000256" key="1">
    <source>
        <dbReference type="SAM" id="MobiDB-lite"/>
    </source>
</evidence>